<evidence type="ECO:0000313" key="2">
    <source>
        <dbReference type="Proteomes" id="UP000317835"/>
    </source>
</evidence>
<reference evidence="1 2" key="1">
    <citation type="submission" date="2019-02" db="EMBL/GenBank/DDBJ databases">
        <title>Deep-cultivation of Planctomycetes and their phenomic and genomic characterization uncovers novel biology.</title>
        <authorList>
            <person name="Wiegand S."/>
            <person name="Jogler M."/>
            <person name="Boedeker C."/>
            <person name="Pinto D."/>
            <person name="Vollmers J."/>
            <person name="Rivas-Marin E."/>
            <person name="Kohn T."/>
            <person name="Peeters S.H."/>
            <person name="Heuer A."/>
            <person name="Rast P."/>
            <person name="Oberbeckmann S."/>
            <person name="Bunk B."/>
            <person name="Jeske O."/>
            <person name="Meyerdierks A."/>
            <person name="Storesund J.E."/>
            <person name="Kallscheuer N."/>
            <person name="Luecker S."/>
            <person name="Lage O.M."/>
            <person name="Pohl T."/>
            <person name="Merkel B.J."/>
            <person name="Hornburger P."/>
            <person name="Mueller R.-W."/>
            <person name="Bruemmer F."/>
            <person name="Labrenz M."/>
            <person name="Spormann A.M."/>
            <person name="Op den Camp H."/>
            <person name="Overmann J."/>
            <person name="Amann R."/>
            <person name="Jetten M.S.M."/>
            <person name="Mascher T."/>
            <person name="Medema M.H."/>
            <person name="Devos D.P."/>
            <person name="Kaster A.-K."/>
            <person name="Ovreas L."/>
            <person name="Rohde M."/>
            <person name="Galperin M.Y."/>
            <person name="Jogler C."/>
        </authorList>
    </citation>
    <scope>NUCLEOTIDE SEQUENCE [LARGE SCALE GENOMIC DNA]</scope>
    <source>
        <strain evidence="1 2">ElP</strain>
    </source>
</reference>
<dbReference type="GO" id="GO:0005829">
    <property type="term" value="C:cytosol"/>
    <property type="evidence" value="ECO:0007669"/>
    <property type="project" value="TreeGrafter"/>
</dbReference>
<dbReference type="InterPro" id="IPR050155">
    <property type="entry name" value="HAD-like_hydrolase_sf"/>
</dbReference>
<dbReference type="NCBIfam" id="TIGR01549">
    <property type="entry name" value="HAD-SF-IA-v1"/>
    <property type="match status" value="1"/>
</dbReference>
<dbReference type="PANTHER" id="PTHR43434">
    <property type="entry name" value="PHOSPHOGLYCOLATE PHOSPHATASE"/>
    <property type="match status" value="1"/>
</dbReference>
<accession>A0A518HBY4</accession>
<dbReference type="SUPFAM" id="SSF56784">
    <property type="entry name" value="HAD-like"/>
    <property type="match status" value="1"/>
</dbReference>
<dbReference type="PANTHER" id="PTHR43434:SF24">
    <property type="entry name" value="HYDROLASE-RELATED"/>
    <property type="match status" value="1"/>
</dbReference>
<dbReference type="Gene3D" id="1.10.150.240">
    <property type="entry name" value="Putative phosphatase, domain 2"/>
    <property type="match status" value="1"/>
</dbReference>
<evidence type="ECO:0000313" key="1">
    <source>
        <dbReference type="EMBL" id="QDV38360.1"/>
    </source>
</evidence>
<proteinExistence type="predicted"/>
<dbReference type="Gene3D" id="3.40.50.1000">
    <property type="entry name" value="HAD superfamily/HAD-like"/>
    <property type="match status" value="1"/>
</dbReference>
<dbReference type="InterPro" id="IPR041492">
    <property type="entry name" value="HAD_2"/>
</dbReference>
<dbReference type="RefSeq" id="WP_145276790.1">
    <property type="nucleotide sequence ID" value="NZ_CP036426.1"/>
</dbReference>
<keyword evidence="2" id="KW-1185">Reference proteome</keyword>
<dbReference type="InterPro" id="IPR023214">
    <property type="entry name" value="HAD_sf"/>
</dbReference>
<dbReference type="AlphaFoldDB" id="A0A518HBY4"/>
<dbReference type="KEGG" id="tpla:ElP_63120"/>
<dbReference type="InterPro" id="IPR036412">
    <property type="entry name" value="HAD-like_sf"/>
</dbReference>
<dbReference type="GO" id="GO:0008967">
    <property type="term" value="F:phosphoglycolate phosphatase activity"/>
    <property type="evidence" value="ECO:0007669"/>
    <property type="project" value="TreeGrafter"/>
</dbReference>
<dbReference type="GO" id="GO:0006281">
    <property type="term" value="P:DNA repair"/>
    <property type="evidence" value="ECO:0007669"/>
    <property type="project" value="TreeGrafter"/>
</dbReference>
<keyword evidence="1" id="KW-0378">Hydrolase</keyword>
<gene>
    <name evidence="1" type="primary">ppaX</name>
    <name evidence="1" type="ORF">ElP_63120</name>
</gene>
<dbReference type="InterPro" id="IPR006439">
    <property type="entry name" value="HAD-SF_hydro_IA"/>
</dbReference>
<dbReference type="Pfam" id="PF13419">
    <property type="entry name" value="HAD_2"/>
    <property type="match status" value="1"/>
</dbReference>
<protein>
    <submittedName>
        <fullName evidence="1">Pyrophosphatase PpaX</fullName>
        <ecNumber evidence="1">3.6.1.1</ecNumber>
    </submittedName>
</protein>
<dbReference type="EMBL" id="CP036426">
    <property type="protein sequence ID" value="QDV38360.1"/>
    <property type="molecule type" value="Genomic_DNA"/>
</dbReference>
<dbReference type="OrthoDB" id="9807630at2"/>
<dbReference type="GO" id="GO:0004427">
    <property type="term" value="F:inorganic diphosphate phosphatase activity"/>
    <property type="evidence" value="ECO:0007669"/>
    <property type="project" value="UniProtKB-EC"/>
</dbReference>
<dbReference type="SFLD" id="SFLDG01129">
    <property type="entry name" value="C1.5:_HAD__Beta-PGM__Phosphata"/>
    <property type="match status" value="1"/>
</dbReference>
<organism evidence="1 2">
    <name type="scientific">Tautonia plasticadhaerens</name>
    <dbReference type="NCBI Taxonomy" id="2527974"/>
    <lineage>
        <taxon>Bacteria</taxon>
        <taxon>Pseudomonadati</taxon>
        <taxon>Planctomycetota</taxon>
        <taxon>Planctomycetia</taxon>
        <taxon>Isosphaerales</taxon>
        <taxon>Isosphaeraceae</taxon>
        <taxon>Tautonia</taxon>
    </lineage>
</organism>
<name>A0A518HBY4_9BACT</name>
<dbReference type="EC" id="3.6.1.1" evidence="1"/>
<sequence length="224" mass="24264">MPDPSPARALLLDFDGTIADTLPLIFDAFRHAVSPFADRLPTDAEVEATFGPAERECLSAFAPEHCLDEAEARFFDHYEREHERMVRLADGMAGAIEHARSLGWKVGVFTGKGRRAALFSLEALGLLDRVDCVVSGDDVERPKPDPDGLHRAARLMGVDPGLVLMAGDSPADIRAGRSAGARTCAVTWAAFQPDRLLAEAPDHCCSRVDELVALIDSLHHEGRG</sequence>
<dbReference type="Proteomes" id="UP000317835">
    <property type="component" value="Chromosome"/>
</dbReference>
<dbReference type="SFLD" id="SFLDS00003">
    <property type="entry name" value="Haloacid_Dehalogenase"/>
    <property type="match status" value="1"/>
</dbReference>
<dbReference type="NCBIfam" id="TIGR01509">
    <property type="entry name" value="HAD-SF-IA-v3"/>
    <property type="match status" value="1"/>
</dbReference>
<dbReference type="InterPro" id="IPR023198">
    <property type="entry name" value="PGP-like_dom2"/>
</dbReference>